<dbReference type="SUPFAM" id="SSF51905">
    <property type="entry name" value="FAD/NAD(P)-binding domain"/>
    <property type="match status" value="1"/>
</dbReference>
<dbReference type="AlphaFoldDB" id="A0A4R7FGM2"/>
<dbReference type="EMBL" id="SOAM01000003">
    <property type="protein sequence ID" value="TDS76130.1"/>
    <property type="molecule type" value="Genomic_DNA"/>
</dbReference>
<dbReference type="PANTHER" id="PTHR40254">
    <property type="entry name" value="BLR0577 PROTEIN"/>
    <property type="match status" value="1"/>
</dbReference>
<dbReference type="Proteomes" id="UP000295344">
    <property type="component" value="Unassembled WGS sequence"/>
</dbReference>
<accession>A0A4R7FGM2</accession>
<evidence type="ECO:0000313" key="3">
    <source>
        <dbReference type="Proteomes" id="UP000295344"/>
    </source>
</evidence>
<dbReference type="PANTHER" id="PTHR40254:SF1">
    <property type="entry name" value="BLR0577 PROTEIN"/>
    <property type="match status" value="1"/>
</dbReference>
<dbReference type="RefSeq" id="WP_162850893.1">
    <property type="nucleotide sequence ID" value="NZ_BAAARP010000001.1"/>
</dbReference>
<dbReference type="InterPro" id="IPR036188">
    <property type="entry name" value="FAD/NAD-bd_sf"/>
</dbReference>
<evidence type="ECO:0000259" key="1">
    <source>
        <dbReference type="Pfam" id="PF13454"/>
    </source>
</evidence>
<comment type="caution">
    <text evidence="2">The sequence shown here is derived from an EMBL/GenBank/DDBJ whole genome shotgun (WGS) entry which is preliminary data.</text>
</comment>
<dbReference type="InterPro" id="IPR052189">
    <property type="entry name" value="L-asp_N-monooxygenase_NS-form"/>
</dbReference>
<evidence type="ECO:0000313" key="2">
    <source>
        <dbReference type="EMBL" id="TDS76130.1"/>
    </source>
</evidence>
<protein>
    <submittedName>
        <fullName evidence="2">Putative NAD(P)/FAD-binding protein YdhS</fullName>
    </submittedName>
</protein>
<dbReference type="InterPro" id="IPR038732">
    <property type="entry name" value="HpyO/CreE_NAD-binding"/>
</dbReference>
<sequence>MAVERVVVVGGGASGVLTAAALSRRSEVGGIVLVAREDRVGPGLAYGTAAAHHRLNSPAGRMSAWQDDPDDFLRWAATAGSPQDAAEFSPRRLYGDYLESVAASLPRTTVVHGEAVDVRGGAVVLADGRSIPAYAVVLALGNPPPLGRTAPAVRAVADPWAPGALDGVRGRVLLLGTGLTMVDVATSLARADPGTRLTATSRNRLLPRVHLDVPQPAGPGVQGDPTTVGGVVRAFHDRLRACDRAWQAEVDGVRPQVNALWGALGHEDRVRFIRHVSRHWEVHRHRMSPIVAAEVHGLLASGRLVIGDADGEYDAVVDCTGPRPFAEPGWNPLVDALLASGAAHPDALGIGIDVDAEGRVQGASALFAVGPARRGSQWESTAIPEIRQHATEVAAAVGGPSS</sequence>
<name>A0A4R7FGM2_9MICO</name>
<proteinExistence type="predicted"/>
<keyword evidence="3" id="KW-1185">Reference proteome</keyword>
<gene>
    <name evidence="2" type="ORF">CLV52_3249</name>
</gene>
<dbReference type="Pfam" id="PF13454">
    <property type="entry name" value="NAD_binding_9"/>
    <property type="match status" value="1"/>
</dbReference>
<organism evidence="2 3">
    <name type="scientific">Amnibacterium kyonggiense</name>
    <dbReference type="NCBI Taxonomy" id="595671"/>
    <lineage>
        <taxon>Bacteria</taxon>
        <taxon>Bacillati</taxon>
        <taxon>Actinomycetota</taxon>
        <taxon>Actinomycetes</taxon>
        <taxon>Micrococcales</taxon>
        <taxon>Microbacteriaceae</taxon>
        <taxon>Amnibacterium</taxon>
    </lineage>
</organism>
<reference evidence="2 3" key="1">
    <citation type="submission" date="2019-03" db="EMBL/GenBank/DDBJ databases">
        <title>Genomic Encyclopedia of Archaeal and Bacterial Type Strains, Phase II (KMG-II): from individual species to whole genera.</title>
        <authorList>
            <person name="Goeker M."/>
        </authorList>
    </citation>
    <scope>NUCLEOTIDE SEQUENCE [LARGE SCALE GENOMIC DNA]</scope>
    <source>
        <strain evidence="2 3">DSM 24782</strain>
    </source>
</reference>
<feature type="domain" description="FAD-dependent urate hydroxylase HpyO/Asp monooxygenase CreE-like FAD/NAD(P)-binding" evidence="1">
    <location>
        <begin position="7"/>
        <end position="142"/>
    </location>
</feature>
<dbReference type="Gene3D" id="3.50.50.60">
    <property type="entry name" value="FAD/NAD(P)-binding domain"/>
    <property type="match status" value="1"/>
</dbReference>